<name>A0AAV5LW61_9ROSI</name>
<evidence type="ECO:0000313" key="3">
    <source>
        <dbReference type="Proteomes" id="UP001054252"/>
    </source>
</evidence>
<accession>A0AAV5LW61</accession>
<feature type="region of interest" description="Disordered" evidence="1">
    <location>
        <begin position="1"/>
        <end position="62"/>
    </location>
</feature>
<keyword evidence="3" id="KW-1185">Reference proteome</keyword>
<evidence type="ECO:0000256" key="1">
    <source>
        <dbReference type="SAM" id="MobiDB-lite"/>
    </source>
</evidence>
<sequence length="150" mass="16997">MNAAMTGDYRENGSVGAAGEEKQKLEALTESSGLESTTKNKENGDLKLESLTSTTPFEAKPKPIKSLPLLDSLYPNGQPRFKLIREWSNGRLRIFSVPVPMVEGQRPEWRRVLQCRREESEDGKIKISWIGGQVMNESMYRPMIPTDQRQ</sequence>
<dbReference type="Proteomes" id="UP001054252">
    <property type="component" value="Unassembled WGS sequence"/>
</dbReference>
<comment type="caution">
    <text evidence="2">The sequence shown here is derived from an EMBL/GenBank/DDBJ whole genome shotgun (WGS) entry which is preliminary data.</text>
</comment>
<organism evidence="2 3">
    <name type="scientific">Rubroshorea leprosula</name>
    <dbReference type="NCBI Taxonomy" id="152421"/>
    <lineage>
        <taxon>Eukaryota</taxon>
        <taxon>Viridiplantae</taxon>
        <taxon>Streptophyta</taxon>
        <taxon>Embryophyta</taxon>
        <taxon>Tracheophyta</taxon>
        <taxon>Spermatophyta</taxon>
        <taxon>Magnoliopsida</taxon>
        <taxon>eudicotyledons</taxon>
        <taxon>Gunneridae</taxon>
        <taxon>Pentapetalae</taxon>
        <taxon>rosids</taxon>
        <taxon>malvids</taxon>
        <taxon>Malvales</taxon>
        <taxon>Dipterocarpaceae</taxon>
        <taxon>Rubroshorea</taxon>
    </lineage>
</organism>
<proteinExistence type="predicted"/>
<evidence type="ECO:0000313" key="2">
    <source>
        <dbReference type="EMBL" id="GKV41049.1"/>
    </source>
</evidence>
<feature type="compositionally biased region" description="Basic and acidic residues" evidence="1">
    <location>
        <begin position="38"/>
        <end position="48"/>
    </location>
</feature>
<gene>
    <name evidence="2" type="ORF">SLEP1_g48628</name>
</gene>
<dbReference type="EMBL" id="BPVZ01000146">
    <property type="protein sequence ID" value="GKV41049.1"/>
    <property type="molecule type" value="Genomic_DNA"/>
</dbReference>
<protein>
    <submittedName>
        <fullName evidence="2">Uncharacterized protein</fullName>
    </submittedName>
</protein>
<dbReference type="AlphaFoldDB" id="A0AAV5LW61"/>
<reference evidence="2 3" key="1">
    <citation type="journal article" date="2021" name="Commun. Biol.">
        <title>The genome of Shorea leprosula (Dipterocarpaceae) highlights the ecological relevance of drought in aseasonal tropical rainforests.</title>
        <authorList>
            <person name="Ng K.K.S."/>
            <person name="Kobayashi M.J."/>
            <person name="Fawcett J.A."/>
            <person name="Hatakeyama M."/>
            <person name="Paape T."/>
            <person name="Ng C.H."/>
            <person name="Ang C.C."/>
            <person name="Tnah L.H."/>
            <person name="Lee C.T."/>
            <person name="Nishiyama T."/>
            <person name="Sese J."/>
            <person name="O'Brien M.J."/>
            <person name="Copetti D."/>
            <person name="Mohd Noor M.I."/>
            <person name="Ong R.C."/>
            <person name="Putra M."/>
            <person name="Sireger I.Z."/>
            <person name="Indrioko S."/>
            <person name="Kosugi Y."/>
            <person name="Izuno A."/>
            <person name="Isagi Y."/>
            <person name="Lee S.L."/>
            <person name="Shimizu K.K."/>
        </authorList>
    </citation>
    <scope>NUCLEOTIDE SEQUENCE [LARGE SCALE GENOMIC DNA]</scope>
    <source>
        <strain evidence="2">214</strain>
    </source>
</reference>